<dbReference type="InterPro" id="IPR008775">
    <property type="entry name" value="Phytyl_CoA_dOase-like"/>
</dbReference>
<evidence type="ECO:0008006" key="3">
    <source>
        <dbReference type="Google" id="ProtNLM"/>
    </source>
</evidence>
<proteinExistence type="predicted"/>
<dbReference type="Gene3D" id="2.60.120.620">
    <property type="entry name" value="q2cbj1_9rhob like domain"/>
    <property type="match status" value="1"/>
</dbReference>
<organism evidence="1 2">
    <name type="scientific">bacterium (Candidatus Blackallbacteria) CG17_big_fil_post_rev_8_21_14_2_50_48_46</name>
    <dbReference type="NCBI Taxonomy" id="2014261"/>
    <lineage>
        <taxon>Bacteria</taxon>
        <taxon>Candidatus Blackallbacteria</taxon>
    </lineage>
</organism>
<gene>
    <name evidence="1" type="ORF">COW36_20205</name>
</gene>
<dbReference type="SUPFAM" id="SSF51197">
    <property type="entry name" value="Clavaminate synthase-like"/>
    <property type="match status" value="1"/>
</dbReference>
<name>A0A2M7FZF5_9BACT</name>
<dbReference type="EMBL" id="PFFQ01000056">
    <property type="protein sequence ID" value="PIW14731.1"/>
    <property type="molecule type" value="Genomic_DNA"/>
</dbReference>
<comment type="caution">
    <text evidence="1">The sequence shown here is derived from an EMBL/GenBank/DDBJ whole genome shotgun (WGS) entry which is preliminary data.</text>
</comment>
<evidence type="ECO:0000313" key="2">
    <source>
        <dbReference type="Proteomes" id="UP000231019"/>
    </source>
</evidence>
<protein>
    <recommendedName>
        <fullName evidence="3">Phytanoyl-CoA dioxygenase</fullName>
    </recommendedName>
</protein>
<dbReference type="Proteomes" id="UP000231019">
    <property type="component" value="Unassembled WGS sequence"/>
</dbReference>
<accession>A0A2M7FZF5</accession>
<dbReference type="Pfam" id="PF05721">
    <property type="entry name" value="PhyH"/>
    <property type="match status" value="1"/>
</dbReference>
<reference evidence="1 2" key="1">
    <citation type="submission" date="2017-09" db="EMBL/GenBank/DDBJ databases">
        <title>Depth-based differentiation of microbial function through sediment-hosted aquifers and enrichment of novel symbionts in the deep terrestrial subsurface.</title>
        <authorList>
            <person name="Probst A.J."/>
            <person name="Ladd B."/>
            <person name="Jarett J.K."/>
            <person name="Geller-Mcgrath D.E."/>
            <person name="Sieber C.M."/>
            <person name="Emerson J.B."/>
            <person name="Anantharaman K."/>
            <person name="Thomas B.C."/>
            <person name="Malmstrom R."/>
            <person name="Stieglmeier M."/>
            <person name="Klingl A."/>
            <person name="Woyke T."/>
            <person name="Ryan C.M."/>
            <person name="Banfield J.F."/>
        </authorList>
    </citation>
    <scope>NUCLEOTIDE SEQUENCE [LARGE SCALE GENOMIC DNA]</scope>
    <source>
        <strain evidence="1">CG17_big_fil_post_rev_8_21_14_2_50_48_46</strain>
    </source>
</reference>
<sequence>MNYPQLTFTAQDLSLPDLLQALEQAGCVRINGLFPQAVMTNLAQWSESAFAQFDYQRLTDTLDPLLKDYFALVPHMINHLPGACLHLFKGDSDFLYKLFLASPLPDILHALYRGPFLYSSIHAVIRRQTLKEPQWYTGFHQDGHFLNPDWKFLHCWSPLVSCGVDRPGLELIPAGLKAIRPLSQKPFRGEHFYDNRDLDLESEILPYFPAESFWMEPMQPGDALFYDSFCLHRTYLTSEMTQPRYNLEMRFLPAVDLPAEIAQLGFIRV</sequence>
<evidence type="ECO:0000313" key="1">
    <source>
        <dbReference type="EMBL" id="PIW14731.1"/>
    </source>
</evidence>
<dbReference type="GO" id="GO:0016706">
    <property type="term" value="F:2-oxoglutarate-dependent dioxygenase activity"/>
    <property type="evidence" value="ECO:0007669"/>
    <property type="project" value="UniProtKB-ARBA"/>
</dbReference>
<dbReference type="AlphaFoldDB" id="A0A2M7FZF5"/>